<dbReference type="PANTHER" id="PTHR43289:SF34">
    <property type="entry name" value="SERINE_THREONINE-PROTEIN KINASE YBDM-RELATED"/>
    <property type="match status" value="1"/>
</dbReference>
<feature type="transmembrane region" description="Helical" evidence="9">
    <location>
        <begin position="353"/>
        <end position="375"/>
    </location>
</feature>
<feature type="domain" description="PASTA" evidence="11">
    <location>
        <begin position="444"/>
        <end position="511"/>
    </location>
</feature>
<dbReference type="EC" id="2.7.11.1" evidence="1"/>
<evidence type="ECO:0000313" key="13">
    <source>
        <dbReference type="Proteomes" id="UP000256485"/>
    </source>
</evidence>
<comment type="catalytic activity">
    <reaction evidence="8">
        <text>L-seryl-[protein] + ATP = O-phospho-L-seryl-[protein] + ADP + H(+)</text>
        <dbReference type="Rhea" id="RHEA:17989"/>
        <dbReference type="Rhea" id="RHEA-COMP:9863"/>
        <dbReference type="Rhea" id="RHEA-COMP:11604"/>
        <dbReference type="ChEBI" id="CHEBI:15378"/>
        <dbReference type="ChEBI" id="CHEBI:29999"/>
        <dbReference type="ChEBI" id="CHEBI:30616"/>
        <dbReference type="ChEBI" id="CHEBI:83421"/>
        <dbReference type="ChEBI" id="CHEBI:456216"/>
        <dbReference type="EC" id="2.7.11.1"/>
    </reaction>
</comment>
<dbReference type="Gene3D" id="3.30.200.20">
    <property type="entry name" value="Phosphorylase Kinase, domain 1"/>
    <property type="match status" value="1"/>
</dbReference>
<dbReference type="Gene3D" id="1.10.510.10">
    <property type="entry name" value="Transferase(Phosphotransferase) domain 1"/>
    <property type="match status" value="1"/>
</dbReference>
<protein>
    <recommendedName>
        <fullName evidence="1">non-specific serine/threonine protein kinase</fullName>
        <ecNumber evidence="1">2.7.11.1</ecNumber>
    </recommendedName>
</protein>
<organism evidence="12 13">
    <name type="scientific">Thermasporomyces composti</name>
    <dbReference type="NCBI Taxonomy" id="696763"/>
    <lineage>
        <taxon>Bacteria</taxon>
        <taxon>Bacillati</taxon>
        <taxon>Actinomycetota</taxon>
        <taxon>Actinomycetes</taxon>
        <taxon>Propionibacteriales</taxon>
        <taxon>Nocardioidaceae</taxon>
        <taxon>Thermasporomyces</taxon>
    </lineage>
</organism>
<keyword evidence="4" id="KW-0547">Nucleotide-binding</keyword>
<accession>A0A3D9V719</accession>
<keyword evidence="2" id="KW-0723">Serine/threonine-protein kinase</keyword>
<evidence type="ECO:0000259" key="10">
    <source>
        <dbReference type="PROSITE" id="PS50011"/>
    </source>
</evidence>
<dbReference type="Pfam" id="PF03793">
    <property type="entry name" value="PASTA"/>
    <property type="match status" value="4"/>
</dbReference>
<keyword evidence="9" id="KW-0812">Transmembrane</keyword>
<keyword evidence="3" id="KW-0808">Transferase</keyword>
<dbReference type="FunFam" id="1.10.510.10:FF:000021">
    <property type="entry name" value="Serine/threonine protein kinase"/>
    <property type="match status" value="1"/>
</dbReference>
<dbReference type="Pfam" id="PF00069">
    <property type="entry name" value="Pkinase"/>
    <property type="match status" value="1"/>
</dbReference>
<evidence type="ECO:0000256" key="5">
    <source>
        <dbReference type="ARBA" id="ARBA00022777"/>
    </source>
</evidence>
<dbReference type="Gene3D" id="3.30.10.20">
    <property type="match status" value="4"/>
</dbReference>
<comment type="caution">
    <text evidence="12">The sequence shown here is derived from an EMBL/GenBank/DDBJ whole genome shotgun (WGS) entry which is preliminary data.</text>
</comment>
<dbReference type="InterPro" id="IPR008271">
    <property type="entry name" value="Ser/Thr_kinase_AS"/>
</dbReference>
<evidence type="ECO:0000256" key="6">
    <source>
        <dbReference type="ARBA" id="ARBA00022840"/>
    </source>
</evidence>
<keyword evidence="6" id="KW-0067">ATP-binding</keyword>
<dbReference type="NCBIfam" id="NF033483">
    <property type="entry name" value="PknB_PASTA_kin"/>
    <property type="match status" value="1"/>
</dbReference>
<dbReference type="PROSITE" id="PS51178">
    <property type="entry name" value="PASTA"/>
    <property type="match status" value="3"/>
</dbReference>
<evidence type="ECO:0000256" key="1">
    <source>
        <dbReference type="ARBA" id="ARBA00012513"/>
    </source>
</evidence>
<evidence type="ECO:0000256" key="7">
    <source>
        <dbReference type="ARBA" id="ARBA00047899"/>
    </source>
</evidence>
<comment type="catalytic activity">
    <reaction evidence="7">
        <text>L-threonyl-[protein] + ATP = O-phospho-L-threonyl-[protein] + ADP + H(+)</text>
        <dbReference type="Rhea" id="RHEA:46608"/>
        <dbReference type="Rhea" id="RHEA-COMP:11060"/>
        <dbReference type="Rhea" id="RHEA-COMP:11605"/>
        <dbReference type="ChEBI" id="CHEBI:15378"/>
        <dbReference type="ChEBI" id="CHEBI:30013"/>
        <dbReference type="ChEBI" id="CHEBI:30616"/>
        <dbReference type="ChEBI" id="CHEBI:61977"/>
        <dbReference type="ChEBI" id="CHEBI:456216"/>
        <dbReference type="EC" id="2.7.11.1"/>
    </reaction>
</comment>
<keyword evidence="9" id="KW-0472">Membrane</keyword>
<dbReference type="CDD" id="cd14014">
    <property type="entry name" value="STKc_PknB_like"/>
    <property type="match status" value="1"/>
</dbReference>
<gene>
    <name evidence="12" type="ORF">DFJ64_0201</name>
</gene>
<dbReference type="GO" id="GO:0004674">
    <property type="term" value="F:protein serine/threonine kinase activity"/>
    <property type="evidence" value="ECO:0007669"/>
    <property type="project" value="UniProtKB-KW"/>
</dbReference>
<dbReference type="RefSeq" id="WP_245940878.1">
    <property type="nucleotide sequence ID" value="NZ_QTUC01000001.1"/>
</dbReference>
<keyword evidence="9" id="KW-1133">Transmembrane helix</keyword>
<evidence type="ECO:0000259" key="11">
    <source>
        <dbReference type="PROSITE" id="PS51178"/>
    </source>
</evidence>
<sequence>MDVTVSDPMVGRLLGGRYRVGRRIARGGMATVYEARDNRLDRTVAVKVLHANFADDADFVRRFQREARSAARLSHPNVVAVFDQGSDDGVPYLTMEYVPGGTLRQLLREEVRLSPDRALTILDQILQALAAAHQAGLVHRDVKPENVLLGEDGSIKVADFGLARAVSGHTNTATQGLLMGTVSYLAPEQVTHGVADARADVYAAGIMLYEMLVGAKPHEGDSPIQVAYKHVNEDVPAPSLTVPGIPAFLDGLVLRATARDRDVRPADARVFLQYVRRARSALAEGVDDPELTQDLTMFLHRRPTPPQVLGVEPTLVAPAEEMRGAIGVPAGAPRPGGDVASSRTSVRWWRRRIPVLAATLVLLVLVAGGACWLAGVGPFTRVPVVVGVAQSELDELAARSGVRFVVAGQVYSEEHPKGTVVRSEPTPEQRTFRGSTVQVWVSRGPERYPVPRLAGLTEKRARELIAATKLRVGSVERVYTLEVGRGRVIRSSPAAGALLRRDSPVNLVVSLGPEPVTIPSVTGLPLDQARATLDPLGLTVTTSEEYSDTVPAGAVVRQNPGPGPGHRGDTVELVVSKGPEFLPVPEVRGRSEQDARQILTDAGFQVEVRHSQLYVGANLVVNQSPGAGESARVGSVIVLEVV</sequence>
<dbReference type="GO" id="GO:0005524">
    <property type="term" value="F:ATP binding"/>
    <property type="evidence" value="ECO:0007669"/>
    <property type="project" value="UniProtKB-KW"/>
</dbReference>
<dbReference type="CDD" id="cd06577">
    <property type="entry name" value="PASTA_pknB"/>
    <property type="match status" value="4"/>
</dbReference>
<keyword evidence="5 12" id="KW-0418">Kinase</keyword>
<feature type="domain" description="PASTA" evidence="11">
    <location>
        <begin position="512"/>
        <end position="577"/>
    </location>
</feature>
<feature type="domain" description="PASTA" evidence="11">
    <location>
        <begin position="578"/>
        <end position="642"/>
    </location>
</feature>
<reference evidence="12 13" key="1">
    <citation type="submission" date="2018-08" db="EMBL/GenBank/DDBJ databases">
        <title>Sequencing the genomes of 1000 actinobacteria strains.</title>
        <authorList>
            <person name="Klenk H.-P."/>
        </authorList>
    </citation>
    <scope>NUCLEOTIDE SEQUENCE [LARGE SCALE GENOMIC DNA]</scope>
    <source>
        <strain evidence="12 13">DSM 22891</strain>
    </source>
</reference>
<evidence type="ECO:0000256" key="9">
    <source>
        <dbReference type="SAM" id="Phobius"/>
    </source>
</evidence>
<dbReference type="PROSITE" id="PS50011">
    <property type="entry name" value="PROTEIN_KINASE_DOM"/>
    <property type="match status" value="1"/>
</dbReference>
<dbReference type="AlphaFoldDB" id="A0A3D9V719"/>
<dbReference type="EMBL" id="QTUC01000001">
    <property type="protein sequence ID" value="REF34835.1"/>
    <property type="molecule type" value="Genomic_DNA"/>
</dbReference>
<evidence type="ECO:0000256" key="8">
    <source>
        <dbReference type="ARBA" id="ARBA00048679"/>
    </source>
</evidence>
<dbReference type="SUPFAM" id="SSF56112">
    <property type="entry name" value="Protein kinase-like (PK-like)"/>
    <property type="match status" value="1"/>
</dbReference>
<dbReference type="PANTHER" id="PTHR43289">
    <property type="entry name" value="MITOGEN-ACTIVATED PROTEIN KINASE KINASE KINASE 20-RELATED"/>
    <property type="match status" value="1"/>
</dbReference>
<feature type="domain" description="Protein kinase" evidence="10">
    <location>
        <begin position="18"/>
        <end position="275"/>
    </location>
</feature>
<dbReference type="GO" id="GO:0045717">
    <property type="term" value="P:negative regulation of fatty acid biosynthetic process"/>
    <property type="evidence" value="ECO:0007669"/>
    <property type="project" value="UniProtKB-ARBA"/>
</dbReference>
<evidence type="ECO:0000256" key="2">
    <source>
        <dbReference type="ARBA" id="ARBA00022527"/>
    </source>
</evidence>
<evidence type="ECO:0000256" key="3">
    <source>
        <dbReference type="ARBA" id="ARBA00022679"/>
    </source>
</evidence>
<evidence type="ECO:0000256" key="4">
    <source>
        <dbReference type="ARBA" id="ARBA00022741"/>
    </source>
</evidence>
<dbReference type="SMART" id="SM00740">
    <property type="entry name" value="PASTA"/>
    <property type="match status" value="4"/>
</dbReference>
<keyword evidence="13" id="KW-1185">Reference proteome</keyword>
<dbReference type="Proteomes" id="UP000256485">
    <property type="component" value="Unassembled WGS sequence"/>
</dbReference>
<dbReference type="InterPro" id="IPR005543">
    <property type="entry name" value="PASTA_dom"/>
</dbReference>
<name>A0A3D9V719_THECX</name>
<dbReference type="PROSITE" id="PS00108">
    <property type="entry name" value="PROTEIN_KINASE_ST"/>
    <property type="match status" value="1"/>
</dbReference>
<dbReference type="InterPro" id="IPR000719">
    <property type="entry name" value="Prot_kinase_dom"/>
</dbReference>
<proteinExistence type="predicted"/>
<evidence type="ECO:0000313" key="12">
    <source>
        <dbReference type="EMBL" id="REF34835.1"/>
    </source>
</evidence>
<dbReference type="FunFam" id="3.30.200.20:FF:000035">
    <property type="entry name" value="Serine/threonine protein kinase Stk1"/>
    <property type="match status" value="1"/>
</dbReference>
<dbReference type="SMART" id="SM00220">
    <property type="entry name" value="S_TKc"/>
    <property type="match status" value="1"/>
</dbReference>
<dbReference type="InterPro" id="IPR011009">
    <property type="entry name" value="Kinase-like_dom_sf"/>
</dbReference>